<evidence type="ECO:0000259" key="10">
    <source>
        <dbReference type="PROSITE" id="PS50893"/>
    </source>
</evidence>
<dbReference type="SUPFAM" id="SSF52540">
    <property type="entry name" value="P-loop containing nucleoside triphosphate hydrolases"/>
    <property type="match status" value="1"/>
</dbReference>
<dbReference type="AlphaFoldDB" id="A0A830HPX1"/>
<comment type="subcellular location">
    <subcellularLocation>
        <location evidence="1">Membrane</location>
        <topology evidence="1">Multi-pass membrane protein</topology>
    </subcellularLocation>
</comment>
<dbReference type="Pfam" id="PF01061">
    <property type="entry name" value="ABC2_membrane"/>
    <property type="match status" value="1"/>
</dbReference>
<keyword evidence="2" id="KW-0813">Transport</keyword>
<protein>
    <recommendedName>
        <fullName evidence="10">ABC transporter domain-containing protein</fullName>
    </recommendedName>
</protein>
<comment type="caution">
    <text evidence="11">The sequence shown here is derived from an EMBL/GenBank/DDBJ whole genome shotgun (WGS) entry which is preliminary data.</text>
</comment>
<accession>A0A830HPX1</accession>
<keyword evidence="12" id="KW-1185">Reference proteome</keyword>
<dbReference type="PANTHER" id="PTHR48041:SF91">
    <property type="entry name" value="ABC TRANSPORTER G FAMILY MEMBER 28"/>
    <property type="match status" value="1"/>
</dbReference>
<dbReference type="PROSITE" id="PS50893">
    <property type="entry name" value="ABC_TRANSPORTER_2"/>
    <property type="match status" value="1"/>
</dbReference>
<dbReference type="InterPro" id="IPR003593">
    <property type="entry name" value="AAA+_ATPase"/>
</dbReference>
<evidence type="ECO:0000256" key="3">
    <source>
        <dbReference type="ARBA" id="ARBA00022692"/>
    </source>
</evidence>
<evidence type="ECO:0000256" key="6">
    <source>
        <dbReference type="ARBA" id="ARBA00022989"/>
    </source>
</evidence>
<sequence>MSSSPVEVSVNDDDLPVEGNQDEEVEDSSNVVPTLASAHDAMRLFYPEERQRETAPSEEFEKAMEIHLSFADVAFDLPIKPTTTTTSTPLCCCFRRCRQQKQPSAATSTTTMAKRKTILHPVSGSVPPGTILAIMGPSGCGKSSLIDILSGRKTTPWRGSVLYNGHPADDWTSRFVSYVSQGDLLCATLTVREELMFVSHLKADYSYLNDGDNNDDEDPIIRRVAKLREHHVDMLLRVLGLWHVRDSLIGGEKKRGISGGQRRRLTLAKGLVTGPSLLFGDEITSGLSATDSLLALRALRSMAAAFKMSFALVIHQPRIEVFWMFSSVLCFSYNGHAVYQGEPSLLVEYLSTAGFPRKPDEEAALPDRLLDLASANEPSAALLRTYESQIAPDVKDKVKHLPAGRSTRSIVLEHSKFFAQPHTPGSSSPFIAQLRSLQSRDWRQVVRDTEFLVVNYASSAIIGVVLGLAFFQTRSTNNVFAQSSFLFMASLTSALFSFNYLPTVISEKAMYAAECHGEKLYGSWAYSLSKAIISLFSSLSTIFLFSILAYFIAGFEARRYVYFLVVQALGFLAIDSLLAVVSASVNDHESANTLAAFLLTILSLFNGFTSNEEIVPVWVFWIQYASPFFYTFSSLASAFFLASDVPAEHRITDAQAKSLSLDAKMEWLGPVVLVAYVLVFRCIAVLVMHVTKGGVAK</sequence>
<keyword evidence="6 9" id="KW-1133">Transmembrane helix</keyword>
<feature type="transmembrane region" description="Helical" evidence="9">
    <location>
        <begin position="621"/>
        <end position="642"/>
    </location>
</feature>
<dbReference type="InterPro" id="IPR017871">
    <property type="entry name" value="ABC_transporter-like_CS"/>
</dbReference>
<feature type="transmembrane region" description="Helical" evidence="9">
    <location>
        <begin position="483"/>
        <end position="501"/>
    </location>
</feature>
<evidence type="ECO:0000256" key="4">
    <source>
        <dbReference type="ARBA" id="ARBA00022741"/>
    </source>
</evidence>
<evidence type="ECO:0000256" key="1">
    <source>
        <dbReference type="ARBA" id="ARBA00004141"/>
    </source>
</evidence>
<gene>
    <name evidence="11" type="ORF">PPROV_000773900</name>
</gene>
<reference evidence="11" key="1">
    <citation type="submission" date="2020-10" db="EMBL/GenBank/DDBJ databases">
        <title>Unveiling of a novel bifunctional photoreceptor, Dualchrome1, isolated from a cosmopolitan green alga.</title>
        <authorList>
            <person name="Suzuki S."/>
            <person name="Kawachi M."/>
        </authorList>
    </citation>
    <scope>NUCLEOTIDE SEQUENCE</scope>
    <source>
        <strain evidence="11">NIES 2893</strain>
    </source>
</reference>
<evidence type="ECO:0000313" key="11">
    <source>
        <dbReference type="EMBL" id="GHP09002.1"/>
    </source>
</evidence>
<keyword evidence="4" id="KW-0547">Nucleotide-binding</keyword>
<dbReference type="GO" id="GO:0005524">
    <property type="term" value="F:ATP binding"/>
    <property type="evidence" value="ECO:0007669"/>
    <property type="project" value="UniProtKB-KW"/>
</dbReference>
<dbReference type="Proteomes" id="UP000660262">
    <property type="component" value="Unassembled WGS sequence"/>
</dbReference>
<evidence type="ECO:0000256" key="2">
    <source>
        <dbReference type="ARBA" id="ARBA00022448"/>
    </source>
</evidence>
<evidence type="ECO:0000313" key="12">
    <source>
        <dbReference type="Proteomes" id="UP000660262"/>
    </source>
</evidence>
<evidence type="ECO:0000256" key="7">
    <source>
        <dbReference type="ARBA" id="ARBA00023136"/>
    </source>
</evidence>
<proteinExistence type="predicted"/>
<feature type="compositionally biased region" description="Acidic residues" evidence="8">
    <location>
        <begin position="10"/>
        <end position="27"/>
    </location>
</feature>
<dbReference type="GO" id="GO:0140359">
    <property type="term" value="F:ABC-type transporter activity"/>
    <property type="evidence" value="ECO:0007669"/>
    <property type="project" value="InterPro"/>
</dbReference>
<dbReference type="GO" id="GO:0016020">
    <property type="term" value="C:membrane"/>
    <property type="evidence" value="ECO:0007669"/>
    <property type="project" value="UniProtKB-SubCell"/>
</dbReference>
<dbReference type="SMART" id="SM00382">
    <property type="entry name" value="AAA"/>
    <property type="match status" value="1"/>
</dbReference>
<keyword evidence="7 9" id="KW-0472">Membrane</keyword>
<dbReference type="InterPro" id="IPR050352">
    <property type="entry name" value="ABCG_transporters"/>
</dbReference>
<keyword evidence="3 9" id="KW-0812">Transmembrane</keyword>
<evidence type="ECO:0000256" key="5">
    <source>
        <dbReference type="ARBA" id="ARBA00022840"/>
    </source>
</evidence>
<dbReference type="PROSITE" id="PS00211">
    <property type="entry name" value="ABC_TRANSPORTER_1"/>
    <property type="match status" value="1"/>
</dbReference>
<dbReference type="InterPro" id="IPR013525">
    <property type="entry name" value="ABC2_TM"/>
</dbReference>
<dbReference type="Pfam" id="PF00005">
    <property type="entry name" value="ABC_tran"/>
    <property type="match status" value="1"/>
</dbReference>
<name>A0A830HPX1_9CHLO</name>
<feature type="transmembrane region" description="Helical" evidence="9">
    <location>
        <begin position="667"/>
        <end position="688"/>
    </location>
</feature>
<feature type="transmembrane region" description="Helical" evidence="9">
    <location>
        <begin position="451"/>
        <end position="471"/>
    </location>
</feature>
<dbReference type="OrthoDB" id="66620at2759"/>
<dbReference type="InterPro" id="IPR027417">
    <property type="entry name" value="P-loop_NTPase"/>
</dbReference>
<dbReference type="InterPro" id="IPR003439">
    <property type="entry name" value="ABC_transporter-like_ATP-bd"/>
</dbReference>
<feature type="transmembrane region" description="Helical" evidence="9">
    <location>
        <begin position="560"/>
        <end position="585"/>
    </location>
</feature>
<dbReference type="PANTHER" id="PTHR48041">
    <property type="entry name" value="ABC TRANSPORTER G FAMILY MEMBER 28"/>
    <property type="match status" value="1"/>
</dbReference>
<feature type="transmembrane region" description="Helical" evidence="9">
    <location>
        <begin position="531"/>
        <end position="553"/>
    </location>
</feature>
<evidence type="ECO:0000256" key="9">
    <source>
        <dbReference type="SAM" id="Phobius"/>
    </source>
</evidence>
<dbReference type="Gene3D" id="3.40.50.300">
    <property type="entry name" value="P-loop containing nucleotide triphosphate hydrolases"/>
    <property type="match status" value="1"/>
</dbReference>
<feature type="transmembrane region" description="Helical" evidence="9">
    <location>
        <begin position="591"/>
        <end position="609"/>
    </location>
</feature>
<organism evidence="11 12">
    <name type="scientific">Pycnococcus provasolii</name>
    <dbReference type="NCBI Taxonomy" id="41880"/>
    <lineage>
        <taxon>Eukaryota</taxon>
        <taxon>Viridiplantae</taxon>
        <taxon>Chlorophyta</taxon>
        <taxon>Pseudoscourfieldiophyceae</taxon>
        <taxon>Pseudoscourfieldiales</taxon>
        <taxon>Pycnococcaceae</taxon>
        <taxon>Pycnococcus</taxon>
    </lineage>
</organism>
<feature type="domain" description="ABC transporter" evidence="10">
    <location>
        <begin position="100"/>
        <end position="359"/>
    </location>
</feature>
<dbReference type="GO" id="GO:0016887">
    <property type="term" value="F:ATP hydrolysis activity"/>
    <property type="evidence" value="ECO:0007669"/>
    <property type="project" value="InterPro"/>
</dbReference>
<evidence type="ECO:0000256" key="8">
    <source>
        <dbReference type="SAM" id="MobiDB-lite"/>
    </source>
</evidence>
<keyword evidence="5" id="KW-0067">ATP-binding</keyword>
<feature type="region of interest" description="Disordered" evidence="8">
    <location>
        <begin position="1"/>
        <end position="30"/>
    </location>
</feature>
<dbReference type="EMBL" id="BNJQ01000023">
    <property type="protein sequence ID" value="GHP09002.1"/>
    <property type="molecule type" value="Genomic_DNA"/>
</dbReference>